<organism evidence="1">
    <name type="scientific">Physcomitrium patens</name>
    <name type="common">Spreading-leaved earth moss</name>
    <name type="synonym">Physcomitrella patens</name>
    <dbReference type="NCBI Taxonomy" id="3218"/>
    <lineage>
        <taxon>Eukaryota</taxon>
        <taxon>Viridiplantae</taxon>
        <taxon>Streptophyta</taxon>
        <taxon>Embryophyta</taxon>
        <taxon>Bryophyta</taxon>
        <taxon>Bryophytina</taxon>
        <taxon>Bryopsida</taxon>
        <taxon>Funariidae</taxon>
        <taxon>Funariales</taxon>
        <taxon>Funariaceae</taxon>
        <taxon>Physcomitrium</taxon>
    </lineage>
</organism>
<proteinExistence type="predicted"/>
<sequence>MKFGAQNSDGFFHVKLRACLIQQQILPQSRHRNCRVRHLLTRDTNQLEKIKL</sequence>
<dbReference type="Gramene" id="Pp3c23_2580V3.2">
    <property type="protein sequence ID" value="PAC:32949746.CDS.1"/>
    <property type="gene ID" value="Pp3c23_2580"/>
</dbReference>
<dbReference type="EnsemblPlants" id="Pp3c23_2580V3.2">
    <property type="protein sequence ID" value="PAC:32949746.CDS.1"/>
    <property type="gene ID" value="Pp3c23_2580"/>
</dbReference>
<evidence type="ECO:0000313" key="2">
    <source>
        <dbReference type="EnsemblPlants" id="PAC:32949745.CDS.1"/>
    </source>
</evidence>
<dbReference type="EnsemblPlants" id="Pp3c23_2580V3.1">
    <property type="protein sequence ID" value="PAC:32949745.CDS.1"/>
    <property type="gene ID" value="Pp3c23_2580"/>
</dbReference>
<evidence type="ECO:0000313" key="1">
    <source>
        <dbReference type="EMBL" id="PNR28869.1"/>
    </source>
</evidence>
<keyword evidence="3" id="KW-1185">Reference proteome</keyword>
<reference evidence="1 3" key="1">
    <citation type="journal article" date="2008" name="Science">
        <title>The Physcomitrella genome reveals evolutionary insights into the conquest of land by plants.</title>
        <authorList>
            <person name="Rensing S."/>
            <person name="Lang D."/>
            <person name="Zimmer A."/>
            <person name="Terry A."/>
            <person name="Salamov A."/>
            <person name="Shapiro H."/>
            <person name="Nishiyama T."/>
            <person name="Perroud P.-F."/>
            <person name="Lindquist E."/>
            <person name="Kamisugi Y."/>
            <person name="Tanahashi T."/>
            <person name="Sakakibara K."/>
            <person name="Fujita T."/>
            <person name="Oishi K."/>
            <person name="Shin-I T."/>
            <person name="Kuroki Y."/>
            <person name="Toyoda A."/>
            <person name="Suzuki Y."/>
            <person name="Hashimoto A."/>
            <person name="Yamaguchi K."/>
            <person name="Sugano A."/>
            <person name="Kohara Y."/>
            <person name="Fujiyama A."/>
            <person name="Anterola A."/>
            <person name="Aoki S."/>
            <person name="Ashton N."/>
            <person name="Barbazuk W.B."/>
            <person name="Barker E."/>
            <person name="Bennetzen J."/>
            <person name="Bezanilla M."/>
            <person name="Blankenship R."/>
            <person name="Cho S.H."/>
            <person name="Dutcher S."/>
            <person name="Estelle M."/>
            <person name="Fawcett J.A."/>
            <person name="Gundlach H."/>
            <person name="Hanada K."/>
            <person name="Heyl A."/>
            <person name="Hicks K.A."/>
            <person name="Hugh J."/>
            <person name="Lohr M."/>
            <person name="Mayer K."/>
            <person name="Melkozernov A."/>
            <person name="Murata T."/>
            <person name="Nelson D."/>
            <person name="Pils B."/>
            <person name="Prigge M."/>
            <person name="Reiss B."/>
            <person name="Renner T."/>
            <person name="Rombauts S."/>
            <person name="Rushton P."/>
            <person name="Sanderfoot A."/>
            <person name="Schween G."/>
            <person name="Shiu S.-H."/>
            <person name="Stueber K."/>
            <person name="Theodoulou F.L."/>
            <person name="Tu H."/>
            <person name="Van de Peer Y."/>
            <person name="Verrier P.J."/>
            <person name="Waters E."/>
            <person name="Wood A."/>
            <person name="Yang L."/>
            <person name="Cove D."/>
            <person name="Cuming A."/>
            <person name="Hasebe M."/>
            <person name="Lucas S."/>
            <person name="Mishler D.B."/>
            <person name="Reski R."/>
            <person name="Grigoriev I."/>
            <person name="Quatrano R.S."/>
            <person name="Boore J.L."/>
        </authorList>
    </citation>
    <scope>NUCLEOTIDE SEQUENCE [LARGE SCALE GENOMIC DNA]</scope>
    <source>
        <strain evidence="2 3">cv. Gransden 2004</strain>
    </source>
</reference>
<dbReference type="AlphaFoldDB" id="A0A2K1IHW5"/>
<dbReference type="InParanoid" id="A0A2K1IHW5"/>
<reference evidence="2" key="3">
    <citation type="submission" date="2020-12" db="UniProtKB">
        <authorList>
            <consortium name="EnsemblPlants"/>
        </authorList>
    </citation>
    <scope>IDENTIFICATION</scope>
</reference>
<accession>A0A2K1IHW5</accession>
<evidence type="ECO:0000313" key="3">
    <source>
        <dbReference type="Proteomes" id="UP000006727"/>
    </source>
</evidence>
<name>A0A2K1IHW5_PHYPA</name>
<protein>
    <submittedName>
        <fullName evidence="1 2">Uncharacterized protein</fullName>
    </submittedName>
</protein>
<dbReference type="Proteomes" id="UP000006727">
    <property type="component" value="Chromosome 23"/>
</dbReference>
<gene>
    <name evidence="1" type="ORF">PHYPA_027561</name>
</gene>
<reference evidence="1 3" key="2">
    <citation type="journal article" date="2018" name="Plant J.">
        <title>The Physcomitrella patens chromosome-scale assembly reveals moss genome structure and evolution.</title>
        <authorList>
            <person name="Lang D."/>
            <person name="Ullrich K.K."/>
            <person name="Murat F."/>
            <person name="Fuchs J."/>
            <person name="Jenkins J."/>
            <person name="Haas F.B."/>
            <person name="Piednoel M."/>
            <person name="Gundlach H."/>
            <person name="Van Bel M."/>
            <person name="Meyberg R."/>
            <person name="Vives C."/>
            <person name="Morata J."/>
            <person name="Symeonidi A."/>
            <person name="Hiss M."/>
            <person name="Muchero W."/>
            <person name="Kamisugi Y."/>
            <person name="Saleh O."/>
            <person name="Blanc G."/>
            <person name="Decker E.L."/>
            <person name="van Gessel N."/>
            <person name="Grimwood J."/>
            <person name="Hayes R.D."/>
            <person name="Graham S.W."/>
            <person name="Gunter L.E."/>
            <person name="McDaniel S.F."/>
            <person name="Hoernstein S.N.W."/>
            <person name="Larsson A."/>
            <person name="Li F.W."/>
            <person name="Perroud P.F."/>
            <person name="Phillips J."/>
            <person name="Ranjan P."/>
            <person name="Rokshar D.S."/>
            <person name="Rothfels C.J."/>
            <person name="Schneider L."/>
            <person name="Shu S."/>
            <person name="Stevenson D.W."/>
            <person name="Thummler F."/>
            <person name="Tillich M."/>
            <person name="Villarreal Aguilar J.C."/>
            <person name="Widiez T."/>
            <person name="Wong G.K."/>
            <person name="Wymore A."/>
            <person name="Zhang Y."/>
            <person name="Zimmer A.D."/>
            <person name="Quatrano R.S."/>
            <person name="Mayer K.F.X."/>
            <person name="Goodstein D."/>
            <person name="Casacuberta J.M."/>
            <person name="Vandepoele K."/>
            <person name="Reski R."/>
            <person name="Cuming A.C."/>
            <person name="Tuskan G.A."/>
            <person name="Maumus F."/>
            <person name="Salse J."/>
            <person name="Schmutz J."/>
            <person name="Rensing S.A."/>
        </authorList>
    </citation>
    <scope>NUCLEOTIDE SEQUENCE [LARGE SCALE GENOMIC DNA]</scope>
    <source>
        <strain evidence="2 3">cv. Gransden 2004</strain>
    </source>
</reference>
<dbReference type="Gramene" id="Pp3c23_2580V3.1">
    <property type="protein sequence ID" value="PAC:32949745.CDS.1"/>
    <property type="gene ID" value="Pp3c23_2580"/>
</dbReference>
<dbReference type="EMBL" id="ABEU02000023">
    <property type="protein sequence ID" value="PNR28869.1"/>
    <property type="molecule type" value="Genomic_DNA"/>
</dbReference>